<keyword evidence="1" id="KW-1133">Transmembrane helix</keyword>
<proteinExistence type="predicted"/>
<gene>
    <name evidence="2" type="ORF">HNR75_001599</name>
</gene>
<dbReference type="PANTHER" id="PTHR40400">
    <property type="entry name" value="SLR1512 PROTEIN"/>
    <property type="match status" value="1"/>
</dbReference>
<feature type="transmembrane region" description="Helical" evidence="1">
    <location>
        <begin position="283"/>
        <end position="305"/>
    </location>
</feature>
<evidence type="ECO:0008006" key="4">
    <source>
        <dbReference type="Google" id="ProtNLM"/>
    </source>
</evidence>
<keyword evidence="1" id="KW-0472">Membrane</keyword>
<organism evidence="2 3">
    <name type="scientific">Tolumonas osonensis</name>
    <dbReference type="NCBI Taxonomy" id="675874"/>
    <lineage>
        <taxon>Bacteria</taxon>
        <taxon>Pseudomonadati</taxon>
        <taxon>Pseudomonadota</taxon>
        <taxon>Gammaproteobacteria</taxon>
        <taxon>Aeromonadales</taxon>
        <taxon>Aeromonadaceae</taxon>
        <taxon>Tolumonas</taxon>
    </lineage>
</organism>
<dbReference type="Proteomes" id="UP000585721">
    <property type="component" value="Unassembled WGS sequence"/>
</dbReference>
<dbReference type="InterPro" id="IPR010293">
    <property type="entry name" value="Sbt_1"/>
</dbReference>
<feature type="transmembrane region" description="Helical" evidence="1">
    <location>
        <begin position="253"/>
        <end position="271"/>
    </location>
</feature>
<name>A0A841GKG1_9GAMM</name>
<keyword evidence="3" id="KW-1185">Reference proteome</keyword>
<feature type="transmembrane region" description="Helical" evidence="1">
    <location>
        <begin position="191"/>
        <end position="211"/>
    </location>
</feature>
<reference evidence="2 3" key="1">
    <citation type="submission" date="2020-08" db="EMBL/GenBank/DDBJ databases">
        <title>Genomic Encyclopedia of Type Strains, Phase IV (KMG-IV): sequencing the most valuable type-strain genomes for metagenomic binning, comparative biology and taxonomic classification.</title>
        <authorList>
            <person name="Goeker M."/>
        </authorList>
    </citation>
    <scope>NUCLEOTIDE SEQUENCE [LARGE SCALE GENOMIC DNA]</scope>
    <source>
        <strain evidence="2 3">DSM 22975</strain>
    </source>
</reference>
<dbReference type="AlphaFoldDB" id="A0A841GKG1"/>
<evidence type="ECO:0000256" key="1">
    <source>
        <dbReference type="SAM" id="Phobius"/>
    </source>
</evidence>
<feature type="transmembrane region" description="Helical" evidence="1">
    <location>
        <begin position="64"/>
        <end position="85"/>
    </location>
</feature>
<feature type="transmembrane region" description="Helical" evidence="1">
    <location>
        <begin position="157"/>
        <end position="179"/>
    </location>
</feature>
<feature type="transmembrane region" description="Helical" evidence="1">
    <location>
        <begin position="223"/>
        <end position="247"/>
    </location>
</feature>
<protein>
    <recommendedName>
        <fullName evidence="4">Sodium-dependent bicarbonate transport family permease</fullName>
    </recommendedName>
</protein>
<dbReference type="EMBL" id="JACHGR010000005">
    <property type="protein sequence ID" value="MBB6055681.1"/>
    <property type="molecule type" value="Genomic_DNA"/>
</dbReference>
<feature type="transmembrane region" description="Helical" evidence="1">
    <location>
        <begin position="128"/>
        <end position="145"/>
    </location>
</feature>
<dbReference type="Pfam" id="PF05982">
    <property type="entry name" value="Sbt_1"/>
    <property type="match status" value="1"/>
</dbReference>
<keyword evidence="1" id="KW-0812">Transmembrane</keyword>
<sequence length="317" mass="33238">MKSSMPDIVVLFFLFGLLAGLVKSELKLPSALYDSLSVFLLIAIGLKGGQGLAQQSVLSLAPQLLAVISLGILQTLIAFSILKYLCHFDRANAAATAAHYGSVSVATFAVGSNWLITNNIWFESQMAIFLAVMEIPAIMAGIILVRGVKKGTDWRQLAHETFFGKGVTLLLGGMIIGWIAGPDGLSSIKGLFFDLFKGALALFLMEMGLIVAKQVGVLRRNGIVIIAFGITMPLISAVLGTACGVLIGLSAGGITLLAVLAASASYIAVPATMRLAVPEANPALSLSAVLGITFPFNIIIGIPLYHHVAQMLTGVSL</sequence>
<feature type="transmembrane region" description="Helical" evidence="1">
    <location>
        <begin position="97"/>
        <end position="116"/>
    </location>
</feature>
<dbReference type="PANTHER" id="PTHR40400:SF1">
    <property type="entry name" value="SLR1512 PROTEIN"/>
    <property type="match status" value="1"/>
</dbReference>
<evidence type="ECO:0000313" key="3">
    <source>
        <dbReference type="Proteomes" id="UP000585721"/>
    </source>
</evidence>
<evidence type="ECO:0000313" key="2">
    <source>
        <dbReference type="EMBL" id="MBB6055681.1"/>
    </source>
</evidence>
<comment type="caution">
    <text evidence="2">The sequence shown here is derived from an EMBL/GenBank/DDBJ whole genome shotgun (WGS) entry which is preliminary data.</text>
</comment>
<accession>A0A841GKG1</accession>